<dbReference type="Gene3D" id="1.10.10.10">
    <property type="entry name" value="Winged helix-like DNA-binding domain superfamily/Winged helix DNA-binding domain"/>
    <property type="match status" value="1"/>
</dbReference>
<dbReference type="GO" id="GO:0003700">
    <property type="term" value="F:DNA-binding transcription factor activity"/>
    <property type="evidence" value="ECO:0007669"/>
    <property type="project" value="InterPro"/>
</dbReference>
<dbReference type="InterPro" id="IPR007759">
    <property type="entry name" value="Asxl_HARE-HTH"/>
</dbReference>
<protein>
    <submittedName>
        <fullName evidence="3">RNA polymerase sigma factor</fullName>
    </submittedName>
</protein>
<dbReference type="InterPro" id="IPR036388">
    <property type="entry name" value="WH-like_DNA-bd_sf"/>
</dbReference>
<dbReference type="Proteomes" id="UP000034682">
    <property type="component" value="Unassembled WGS sequence"/>
</dbReference>
<dbReference type="InterPro" id="IPR038087">
    <property type="entry name" value="RNAP_delta_N_dom_sf"/>
</dbReference>
<dbReference type="AlphaFoldDB" id="A0A0G1W3V4"/>
<proteinExistence type="predicted"/>
<feature type="domain" description="HTH HARE-type" evidence="2">
    <location>
        <begin position="206"/>
        <end position="268"/>
    </location>
</feature>
<gene>
    <name evidence="3" type="ORF">UY02_C0009G0009</name>
</gene>
<sequence>MIDGAKINGLIKICLTSLSDRQKEILEGRYGISGLPMLTLAELGNKYGLTRERIRQIEALGIKGAKDSASGNGFGDFIKTVSLQLKNSGGIKREDLLVENLGGAARSNQVKFLLEMSKRFHYSKDSANFYPYWYLSEANQKNAMSFVSYVLKNSEQGNFAAVFDTAAKKFGLADTVASNYASVSKRIAQNVFGEFGLSSRPEINPKTARDWAYLVLKKEKRPLHFNEIASLVSNLRQKEAHAPTIHNELIKDERFVLVGKGTYTLGEFGVVPGTAKEIIGHFLKKHGPMKSNDIVKTVLKQRLFKENTILINLQNRKNFKRLGDGRYTTLV</sequence>
<dbReference type="InterPro" id="IPR007630">
    <property type="entry name" value="RNA_pol_sigma70_r4"/>
</dbReference>
<dbReference type="GO" id="GO:0006352">
    <property type="term" value="P:DNA-templated transcription initiation"/>
    <property type="evidence" value="ECO:0007669"/>
    <property type="project" value="InterPro"/>
</dbReference>
<dbReference type="PRINTS" id="PR00046">
    <property type="entry name" value="SIGMA70FCT"/>
</dbReference>
<comment type="caution">
    <text evidence="3">The sequence shown here is derived from an EMBL/GenBank/DDBJ whole genome shotgun (WGS) entry which is preliminary data.</text>
</comment>
<dbReference type="PROSITE" id="PS51913">
    <property type="entry name" value="HTH_HARE"/>
    <property type="match status" value="1"/>
</dbReference>
<evidence type="ECO:0000313" key="3">
    <source>
        <dbReference type="EMBL" id="KKU76980.1"/>
    </source>
</evidence>
<dbReference type="InterPro" id="IPR013324">
    <property type="entry name" value="RNA_pol_sigma_r3/r4-like"/>
</dbReference>
<accession>A0A0G1W3V4</accession>
<evidence type="ECO:0000256" key="1">
    <source>
        <dbReference type="ARBA" id="ARBA00023163"/>
    </source>
</evidence>
<evidence type="ECO:0000259" key="2">
    <source>
        <dbReference type="PROSITE" id="PS51913"/>
    </source>
</evidence>
<dbReference type="EMBL" id="LCOK01000009">
    <property type="protein sequence ID" value="KKU76980.1"/>
    <property type="molecule type" value="Genomic_DNA"/>
</dbReference>
<dbReference type="SUPFAM" id="SSF88659">
    <property type="entry name" value="Sigma3 and sigma4 domains of RNA polymerase sigma factors"/>
    <property type="match status" value="1"/>
</dbReference>
<dbReference type="Pfam" id="PF04545">
    <property type="entry name" value="Sigma70_r4"/>
    <property type="match status" value="1"/>
</dbReference>
<dbReference type="Gene3D" id="1.10.10.1250">
    <property type="entry name" value="RNA polymerase, subunit delta, N-terminal domain"/>
    <property type="match status" value="1"/>
</dbReference>
<reference evidence="3 4" key="1">
    <citation type="journal article" date="2015" name="Nature">
        <title>rRNA introns, odd ribosomes, and small enigmatic genomes across a large radiation of phyla.</title>
        <authorList>
            <person name="Brown C.T."/>
            <person name="Hug L.A."/>
            <person name="Thomas B.C."/>
            <person name="Sharon I."/>
            <person name="Castelle C.J."/>
            <person name="Singh A."/>
            <person name="Wilkins M.J."/>
            <person name="Williams K.H."/>
            <person name="Banfield J.F."/>
        </authorList>
    </citation>
    <scope>NUCLEOTIDE SEQUENCE [LARGE SCALE GENOMIC DNA]</scope>
</reference>
<dbReference type="InterPro" id="IPR000943">
    <property type="entry name" value="RNA_pol_sigma70"/>
</dbReference>
<dbReference type="PATRIC" id="fig|1618655.3.peg.235"/>
<keyword evidence="1" id="KW-0804">Transcription</keyword>
<name>A0A0G1W3V4_9BACT</name>
<organism evidence="3 4">
    <name type="scientific">Candidatus Giovannonibacteria bacterium GW2011_GWB1_47_6b</name>
    <dbReference type="NCBI Taxonomy" id="1618655"/>
    <lineage>
        <taxon>Bacteria</taxon>
        <taxon>Candidatus Giovannoniibacteriota</taxon>
    </lineage>
</organism>
<evidence type="ECO:0000313" key="4">
    <source>
        <dbReference type="Proteomes" id="UP000034682"/>
    </source>
</evidence>